<dbReference type="AlphaFoldDB" id="A0A246JCQ3"/>
<evidence type="ECO:0000313" key="1">
    <source>
        <dbReference type="EMBL" id="OWQ90340.1"/>
    </source>
</evidence>
<evidence type="ECO:0000313" key="2">
    <source>
        <dbReference type="Proteomes" id="UP000197468"/>
    </source>
</evidence>
<protein>
    <submittedName>
        <fullName evidence="1">Uncharacterized protein</fullName>
    </submittedName>
</protein>
<accession>A0A246JCQ3</accession>
<organism evidence="1 2">
    <name type="scientific">Roseateles aquatilis</name>
    <dbReference type="NCBI Taxonomy" id="431061"/>
    <lineage>
        <taxon>Bacteria</taxon>
        <taxon>Pseudomonadati</taxon>
        <taxon>Pseudomonadota</taxon>
        <taxon>Betaproteobacteria</taxon>
        <taxon>Burkholderiales</taxon>
        <taxon>Sphaerotilaceae</taxon>
        <taxon>Roseateles</taxon>
    </lineage>
</organism>
<dbReference type="OrthoDB" id="9154131at2"/>
<reference evidence="1 2" key="1">
    <citation type="journal article" date="2008" name="Int. J. Syst. Evol. Microbiol.">
        <title>Description of Roseateles aquatilis sp. nov. and Roseateles terrae sp. nov., in the class Betaproteobacteria, and emended description of the genus Roseateles.</title>
        <authorList>
            <person name="Gomila M."/>
            <person name="Bowien B."/>
            <person name="Falsen E."/>
            <person name="Moore E.R."/>
            <person name="Lalucat J."/>
        </authorList>
    </citation>
    <scope>NUCLEOTIDE SEQUENCE [LARGE SCALE GENOMIC DNA]</scope>
    <source>
        <strain evidence="1 2">CCUG 48205</strain>
    </source>
</reference>
<dbReference type="EMBL" id="NIOF01000005">
    <property type="protein sequence ID" value="OWQ90340.1"/>
    <property type="molecule type" value="Genomic_DNA"/>
</dbReference>
<dbReference type="Proteomes" id="UP000197468">
    <property type="component" value="Unassembled WGS sequence"/>
</dbReference>
<gene>
    <name evidence="1" type="ORF">CDN99_13310</name>
</gene>
<proteinExistence type="predicted"/>
<keyword evidence="2" id="KW-1185">Reference proteome</keyword>
<dbReference type="RefSeq" id="WP_088385360.1">
    <property type="nucleotide sequence ID" value="NZ_NIOF01000005.1"/>
</dbReference>
<comment type="caution">
    <text evidence="1">The sequence shown here is derived from an EMBL/GenBank/DDBJ whole genome shotgun (WGS) entry which is preliminary data.</text>
</comment>
<sequence length="75" mass="8464">MQTVRHHKGRTYVLDAFGQVSGPWRGRFVVKGEEDAHRGPTAWHELEDEFPSVDEAVTHADAVARQYIATFAEQA</sequence>
<name>A0A246JCQ3_9BURK</name>